<dbReference type="STRING" id="51031.W2SLJ1"/>
<evidence type="ECO:0000313" key="2">
    <source>
        <dbReference type="Proteomes" id="UP000053676"/>
    </source>
</evidence>
<reference evidence="2" key="1">
    <citation type="journal article" date="2014" name="Nat. Genet.">
        <title>Genome of the human hookworm Necator americanus.</title>
        <authorList>
            <person name="Tang Y.T."/>
            <person name="Gao X."/>
            <person name="Rosa B.A."/>
            <person name="Abubucker S."/>
            <person name="Hallsworth-Pepin K."/>
            <person name="Martin J."/>
            <person name="Tyagi R."/>
            <person name="Heizer E."/>
            <person name="Zhang X."/>
            <person name="Bhonagiri-Palsikar V."/>
            <person name="Minx P."/>
            <person name="Warren W.C."/>
            <person name="Wang Q."/>
            <person name="Zhan B."/>
            <person name="Hotez P.J."/>
            <person name="Sternberg P.W."/>
            <person name="Dougall A."/>
            <person name="Gaze S.T."/>
            <person name="Mulvenna J."/>
            <person name="Sotillo J."/>
            <person name="Ranganathan S."/>
            <person name="Rabelo E.M."/>
            <person name="Wilson R.K."/>
            <person name="Felgner P.L."/>
            <person name="Bethony J."/>
            <person name="Hawdon J.M."/>
            <person name="Gasser R.B."/>
            <person name="Loukas A."/>
            <person name="Mitreva M."/>
        </authorList>
    </citation>
    <scope>NUCLEOTIDE SEQUENCE [LARGE SCALE GENOMIC DNA]</scope>
</reference>
<keyword evidence="2" id="KW-1185">Reference proteome</keyword>
<evidence type="ECO:0000313" key="1">
    <source>
        <dbReference type="EMBL" id="ETN70403.1"/>
    </source>
</evidence>
<sequence length="210" mass="23104">MGILIDDSLKQIGSTLTTIGAFSFNDAFIHSSQYEQLLRHLQGNQMLVPLIAKIGQHLLLLSLLCQSKRQHCQLNAAPLFSSLTACDRYLIAHPDSVPADVGPIVNLLRDCGLCTPTLTLYKTSVIASPNAALCLVLVLYITMHRLNGSRRDALCGRTFTAGLFFLLHQINKVEQFGKLAERFADLLTVSKGNNDKQLLLSHVTNVITFS</sequence>
<dbReference type="Proteomes" id="UP000053676">
    <property type="component" value="Unassembled WGS sequence"/>
</dbReference>
<gene>
    <name evidence="1" type="ORF">NECAME_14794</name>
</gene>
<dbReference type="OrthoDB" id="565118at2759"/>
<protein>
    <submittedName>
        <fullName evidence="1">Uncharacterized protein</fullName>
    </submittedName>
</protein>
<accession>W2SLJ1</accession>
<organism evidence="1 2">
    <name type="scientific">Necator americanus</name>
    <name type="common">Human hookworm</name>
    <dbReference type="NCBI Taxonomy" id="51031"/>
    <lineage>
        <taxon>Eukaryota</taxon>
        <taxon>Metazoa</taxon>
        <taxon>Ecdysozoa</taxon>
        <taxon>Nematoda</taxon>
        <taxon>Chromadorea</taxon>
        <taxon>Rhabditida</taxon>
        <taxon>Rhabditina</taxon>
        <taxon>Rhabditomorpha</taxon>
        <taxon>Strongyloidea</taxon>
        <taxon>Ancylostomatidae</taxon>
        <taxon>Bunostominae</taxon>
        <taxon>Necator</taxon>
    </lineage>
</organism>
<name>W2SLJ1_NECAM</name>
<dbReference type="KEGG" id="nai:NECAME_14794"/>
<dbReference type="AlphaFoldDB" id="W2SLJ1"/>
<proteinExistence type="predicted"/>
<dbReference type="EMBL" id="KI668964">
    <property type="protein sequence ID" value="ETN70403.1"/>
    <property type="molecule type" value="Genomic_DNA"/>
</dbReference>